<gene>
    <name evidence="2" type="ORF">BN963_SGAL_01363</name>
</gene>
<dbReference type="PANTHER" id="PTHR33303:SF2">
    <property type="entry name" value="COA-BINDING DOMAIN-CONTAINING PROTEIN"/>
    <property type="match status" value="1"/>
</dbReference>
<dbReference type="AlphaFoldDB" id="A0A060RKM2"/>
<evidence type="ECO:0000313" key="3">
    <source>
        <dbReference type="Proteomes" id="UP000027584"/>
    </source>
</evidence>
<name>A0A060RKM2_9STRE</name>
<reference evidence="2 3" key="2">
    <citation type="submission" date="2014-05" db="EMBL/GenBank/DDBJ databases">
        <title>Genome sequence of Streptococcus gallolyticus.</title>
        <authorList>
            <person name="Del Campo R."/>
        </authorList>
    </citation>
    <scope>NUCLEOTIDE SEQUENCE [LARGE SCALE GENOMIC DNA]</scope>
    <source>
        <strain evidence="2 3">LMG17956</strain>
    </source>
</reference>
<evidence type="ECO:0000313" key="2">
    <source>
        <dbReference type="EMBL" id="CDO18168.1"/>
    </source>
</evidence>
<sequence length="154" mass="17152">MLYLRKTSYKGGSQMTIFQNPSQDVIADYLKNAKTIAVVGLSHRENSPAYGVSKIMQEAGYTIIPVNPRLAGEKVLGETAYAKLQDIPVHVDIVDVFRRSEFLPEVAKDFIETDADIFWAQLGLESQEAADILQAAGRDKIVMNKCIKIEYQGL</sequence>
<dbReference type="EMBL" id="CCBC010000171">
    <property type="protein sequence ID" value="CDO18168.1"/>
    <property type="molecule type" value="Genomic_DNA"/>
</dbReference>
<dbReference type="Pfam" id="PF13380">
    <property type="entry name" value="CoA_binding_2"/>
    <property type="match status" value="1"/>
</dbReference>
<dbReference type="InterPro" id="IPR003781">
    <property type="entry name" value="CoA-bd"/>
</dbReference>
<dbReference type="PANTHER" id="PTHR33303">
    <property type="entry name" value="CYTOPLASMIC PROTEIN-RELATED"/>
    <property type="match status" value="1"/>
</dbReference>
<evidence type="ECO:0000259" key="1">
    <source>
        <dbReference type="SMART" id="SM00881"/>
    </source>
</evidence>
<comment type="caution">
    <text evidence="2">The sequence shown here is derived from an EMBL/GenBank/DDBJ whole genome shotgun (WGS) entry which is preliminary data.</text>
</comment>
<proteinExistence type="predicted"/>
<dbReference type="Proteomes" id="UP000027584">
    <property type="component" value="Unassembled WGS sequence"/>
</dbReference>
<dbReference type="SUPFAM" id="SSF51735">
    <property type="entry name" value="NAD(P)-binding Rossmann-fold domains"/>
    <property type="match status" value="1"/>
</dbReference>
<protein>
    <submittedName>
        <fullName evidence="2">CoA binding domain protein</fullName>
    </submittedName>
</protein>
<dbReference type="SMART" id="SM00881">
    <property type="entry name" value="CoA_binding"/>
    <property type="match status" value="1"/>
</dbReference>
<accession>A0A060RKM2</accession>
<reference evidence="2 3" key="1">
    <citation type="submission" date="2014-02" db="EMBL/GenBank/DDBJ databases">
        <authorList>
            <person name="Manrique M."/>
        </authorList>
    </citation>
    <scope>NUCLEOTIDE SEQUENCE [LARGE SCALE GENOMIC DNA]</scope>
    <source>
        <strain evidence="2 3">LMG17956</strain>
    </source>
</reference>
<dbReference type="InterPro" id="IPR036291">
    <property type="entry name" value="NAD(P)-bd_dom_sf"/>
</dbReference>
<feature type="domain" description="CoA-binding" evidence="1">
    <location>
        <begin position="30"/>
        <end position="124"/>
    </location>
</feature>
<dbReference type="Gene3D" id="3.40.50.720">
    <property type="entry name" value="NAD(P)-binding Rossmann-like Domain"/>
    <property type="match status" value="1"/>
</dbReference>
<organism evidence="2 3">
    <name type="scientific">Streptococcus gallolyticus</name>
    <dbReference type="NCBI Taxonomy" id="315405"/>
    <lineage>
        <taxon>Bacteria</taxon>
        <taxon>Bacillati</taxon>
        <taxon>Bacillota</taxon>
        <taxon>Bacilli</taxon>
        <taxon>Lactobacillales</taxon>
        <taxon>Streptococcaceae</taxon>
        <taxon>Streptococcus</taxon>
    </lineage>
</organism>